<feature type="chain" id="PRO_5031075413" evidence="1">
    <location>
        <begin position="17"/>
        <end position="109"/>
    </location>
</feature>
<accession>A0A7S2GV95</accession>
<feature type="signal peptide" evidence="1">
    <location>
        <begin position="1"/>
        <end position="16"/>
    </location>
</feature>
<keyword evidence="1" id="KW-0732">Signal</keyword>
<gene>
    <name evidence="2" type="ORF">HTAM1171_LOCUS1641</name>
</gene>
<proteinExistence type="predicted"/>
<dbReference type="EMBL" id="HBGV01002682">
    <property type="protein sequence ID" value="CAD9472510.1"/>
    <property type="molecule type" value="Transcribed_RNA"/>
</dbReference>
<evidence type="ECO:0000313" key="2">
    <source>
        <dbReference type="EMBL" id="CAD9472510.1"/>
    </source>
</evidence>
<evidence type="ECO:0000256" key="1">
    <source>
        <dbReference type="SAM" id="SignalP"/>
    </source>
</evidence>
<dbReference type="AlphaFoldDB" id="A0A7S2GV95"/>
<reference evidence="2" key="1">
    <citation type="submission" date="2021-01" db="EMBL/GenBank/DDBJ databases">
        <authorList>
            <person name="Corre E."/>
            <person name="Pelletier E."/>
            <person name="Niang G."/>
            <person name="Scheremetjew M."/>
            <person name="Finn R."/>
            <person name="Kale V."/>
            <person name="Holt S."/>
            <person name="Cochrane G."/>
            <person name="Meng A."/>
            <person name="Brown T."/>
            <person name="Cohen L."/>
        </authorList>
    </citation>
    <scope>NUCLEOTIDE SEQUENCE</scope>
    <source>
        <strain evidence="2">CCMP826</strain>
    </source>
</reference>
<organism evidence="2">
    <name type="scientific">Helicotheca tamesis</name>
    <dbReference type="NCBI Taxonomy" id="374047"/>
    <lineage>
        <taxon>Eukaryota</taxon>
        <taxon>Sar</taxon>
        <taxon>Stramenopiles</taxon>
        <taxon>Ochrophyta</taxon>
        <taxon>Bacillariophyta</taxon>
        <taxon>Mediophyceae</taxon>
        <taxon>Lithodesmiophycidae</taxon>
        <taxon>Lithodesmiales</taxon>
        <taxon>Lithodesmiaceae</taxon>
        <taxon>Helicotheca</taxon>
    </lineage>
</organism>
<protein>
    <submittedName>
        <fullName evidence="2">Uncharacterized protein</fullName>
    </submittedName>
</protein>
<name>A0A7S2GV95_9STRA</name>
<sequence>MAVIRLSSLLLSIVTATRFVCETLGFHGIPTGLLHHPPNPAFVKADEEEEAELASMKLHKKDTKATLDSPVAFAVDHNTEEVTIGHKVSFGGFPNFELPSEKAEAEPFL</sequence>